<dbReference type="SUPFAM" id="SSF81383">
    <property type="entry name" value="F-box domain"/>
    <property type="match status" value="1"/>
</dbReference>
<reference evidence="2" key="1">
    <citation type="submission" date="2020-02" db="EMBL/GenBank/DDBJ databases">
        <authorList>
            <person name="Palmer J.M."/>
        </authorList>
    </citation>
    <scope>NUCLEOTIDE SEQUENCE</scope>
    <source>
        <strain evidence="2">EPUS1.4</strain>
        <tissue evidence="2">Thallus</tissue>
    </source>
</reference>
<name>A0A8H7AEI1_9EURO</name>
<dbReference type="OrthoDB" id="3766406at2759"/>
<dbReference type="InterPro" id="IPR036047">
    <property type="entry name" value="F-box-like_dom_sf"/>
</dbReference>
<proteinExistence type="predicted"/>
<protein>
    <recommendedName>
        <fullName evidence="1">F-box domain-containing protein</fullName>
    </recommendedName>
</protein>
<dbReference type="InterPro" id="IPR001810">
    <property type="entry name" value="F-box_dom"/>
</dbReference>
<feature type="domain" description="F-box" evidence="1">
    <location>
        <begin position="34"/>
        <end position="82"/>
    </location>
</feature>
<dbReference type="PROSITE" id="PS50181">
    <property type="entry name" value="FBOX"/>
    <property type="match status" value="1"/>
</dbReference>
<evidence type="ECO:0000313" key="2">
    <source>
        <dbReference type="EMBL" id="KAF7506594.1"/>
    </source>
</evidence>
<keyword evidence="3" id="KW-1185">Reference proteome</keyword>
<evidence type="ECO:0000313" key="3">
    <source>
        <dbReference type="Proteomes" id="UP000606974"/>
    </source>
</evidence>
<accession>A0A8H7AEI1</accession>
<dbReference type="EMBL" id="JAACFV010000084">
    <property type="protein sequence ID" value="KAF7506594.1"/>
    <property type="molecule type" value="Genomic_DNA"/>
</dbReference>
<dbReference type="Proteomes" id="UP000606974">
    <property type="component" value="Unassembled WGS sequence"/>
</dbReference>
<evidence type="ECO:0000259" key="1">
    <source>
        <dbReference type="PROSITE" id="PS50181"/>
    </source>
</evidence>
<sequence length="330" mass="38423">MFLQRTFRPLRPVGRACFKVGEPVKETKHPRDHQNPFLRLPNELLLEIATFLDKEFQVLLSLSCRRLRVLLNSCLDLSLCDMSVKLQFLRLLESDLPEHLTCRICGLLFKWRARRFWSYCCPRLYSHSREDRYTSHDWLMQGDRNIWVGREIVDLIFRAHEQGQRHGLPLSFLSTSGIDRDGVTRKNEARLMDGQLLLASHWEVESESRQELAHRARLLNSALCLHSPQNVYGEEIWQALEQAVTGMTGLERPRLSKCPFCATDYKLHVQDGHGGRTKIVLSICQNYGQRYDNMLANEQIFVRDPSRIDADAVSRRDLHAVFESYTSNKL</sequence>
<gene>
    <name evidence="2" type="ORF">GJ744_011631</name>
</gene>
<organism evidence="2 3">
    <name type="scientific">Endocarpon pusillum</name>
    <dbReference type="NCBI Taxonomy" id="364733"/>
    <lineage>
        <taxon>Eukaryota</taxon>
        <taxon>Fungi</taxon>
        <taxon>Dikarya</taxon>
        <taxon>Ascomycota</taxon>
        <taxon>Pezizomycotina</taxon>
        <taxon>Eurotiomycetes</taxon>
        <taxon>Chaetothyriomycetidae</taxon>
        <taxon>Verrucariales</taxon>
        <taxon>Verrucariaceae</taxon>
        <taxon>Endocarpon</taxon>
    </lineage>
</organism>
<comment type="caution">
    <text evidence="2">The sequence shown here is derived from an EMBL/GenBank/DDBJ whole genome shotgun (WGS) entry which is preliminary data.</text>
</comment>
<dbReference type="AlphaFoldDB" id="A0A8H7AEI1"/>